<name>A0A6J5MNL8_9CAUD</name>
<protein>
    <recommendedName>
        <fullName evidence="2">RpoE DNA-directed RNA polymerase specialized sigma subunit, sigma24 homolog</fullName>
    </recommendedName>
</protein>
<gene>
    <name evidence="1" type="ORF">UFOVP533_22</name>
</gene>
<evidence type="ECO:0000313" key="1">
    <source>
        <dbReference type="EMBL" id="CAB4148755.1"/>
    </source>
</evidence>
<evidence type="ECO:0008006" key="2">
    <source>
        <dbReference type="Google" id="ProtNLM"/>
    </source>
</evidence>
<proteinExistence type="predicted"/>
<dbReference type="EMBL" id="LR796501">
    <property type="protein sequence ID" value="CAB4148755.1"/>
    <property type="molecule type" value="Genomic_DNA"/>
</dbReference>
<sequence length="167" mass="20165">MTLEHYIDGRYKHFKELAYNIARKEPFYEDLLHDSLLSMFGSKHIENLIDTGDFEFYLIRVMYLSVNSPTSPFYKQTIAWNRNRRDFKDYAHEVDKTWLGARMTNEQLDILISRLSEFERLIFQEYILEDFTYRALSKETGIPMPFLYRTIDNIKQKIRANVIRKTQ</sequence>
<dbReference type="InterPro" id="IPR013324">
    <property type="entry name" value="RNA_pol_sigma_r3/r4-like"/>
</dbReference>
<accession>A0A6J5MNL8</accession>
<organism evidence="1">
    <name type="scientific">uncultured Caudovirales phage</name>
    <dbReference type="NCBI Taxonomy" id="2100421"/>
    <lineage>
        <taxon>Viruses</taxon>
        <taxon>Duplodnaviria</taxon>
        <taxon>Heunggongvirae</taxon>
        <taxon>Uroviricota</taxon>
        <taxon>Caudoviricetes</taxon>
        <taxon>Peduoviridae</taxon>
        <taxon>Maltschvirus</taxon>
        <taxon>Maltschvirus maltsch</taxon>
    </lineage>
</organism>
<reference evidence="1" key="1">
    <citation type="submission" date="2020-04" db="EMBL/GenBank/DDBJ databases">
        <authorList>
            <person name="Chiriac C."/>
            <person name="Salcher M."/>
            <person name="Ghai R."/>
            <person name="Kavagutti S V."/>
        </authorList>
    </citation>
    <scope>NUCLEOTIDE SEQUENCE</scope>
</reference>
<dbReference type="SUPFAM" id="SSF88659">
    <property type="entry name" value="Sigma3 and sigma4 domains of RNA polymerase sigma factors"/>
    <property type="match status" value="1"/>
</dbReference>